<dbReference type="Proteomes" id="UP000533637">
    <property type="component" value="Unassembled WGS sequence"/>
</dbReference>
<name>A0ABR6KI39_9BACT</name>
<keyword evidence="2" id="KW-1133">Transmembrane helix</keyword>
<sequence>MEMKRQISKIGIGGIASIGVIILLMLWFGNVYLNQKRKLHAELRDLFIEAMLDEKKQQKDIQIQKGSYDPQRSPNDISGEEKHAWCDQIYLTMHDPNRHLLDSLFQAILQKKNIEVKTAIRYIGSGKVINSSTDSLFYKNATLLNPVVYRIDENEEKNITLQAYVDVPIRIVLERIGWFWVISFVILILLAGGYGIYFNKLKGYIEKIIKSLNESEALVVQLKTELNELQAKKLETERISKQQSELIERKQCELTQLQASKQEMEQVSQQQAGVIDEKQAELTELQTKLQNVEQISKQQSESIERKQCELTQLRASKQEMEQVSKQQAGVIDKKQAELIELQAKLQDIERINKQQLEMIEKKEAELLVSQNKIKSLFPKQKIDWIILPCGVLFDEKHGVVRIENGKTIRLKNNPLKLFGYFIKAEDYKLMFEDICTDVLERPIKNGLSDSDREIISTTVGRLRKSLKPFPCIEIKSHRKVGYQMVFSNYQNDTTLAGKSD</sequence>
<evidence type="ECO:0000313" key="3">
    <source>
        <dbReference type="EMBL" id="MBB4621034.1"/>
    </source>
</evidence>
<feature type="transmembrane region" description="Helical" evidence="2">
    <location>
        <begin position="177"/>
        <end position="197"/>
    </location>
</feature>
<keyword evidence="1" id="KW-0175">Coiled coil</keyword>
<comment type="caution">
    <text evidence="3">The sequence shown here is derived from an EMBL/GenBank/DDBJ whole genome shotgun (WGS) entry which is preliminary data.</text>
</comment>
<organism evidence="3 4">
    <name type="scientific">Parabacteroides faecis</name>
    <dbReference type="NCBI Taxonomy" id="1217282"/>
    <lineage>
        <taxon>Bacteria</taxon>
        <taxon>Pseudomonadati</taxon>
        <taxon>Bacteroidota</taxon>
        <taxon>Bacteroidia</taxon>
        <taxon>Bacteroidales</taxon>
        <taxon>Tannerellaceae</taxon>
        <taxon>Parabacteroides</taxon>
    </lineage>
</organism>
<dbReference type="SUPFAM" id="SSF46894">
    <property type="entry name" value="C-terminal effector domain of the bipartite response regulators"/>
    <property type="match status" value="1"/>
</dbReference>
<gene>
    <name evidence="3" type="ORF">GGQ57_000928</name>
</gene>
<dbReference type="InterPro" id="IPR016032">
    <property type="entry name" value="Sig_transdc_resp-reg_C-effctor"/>
</dbReference>
<dbReference type="Gene3D" id="1.10.10.10">
    <property type="entry name" value="Winged helix-like DNA-binding domain superfamily/Winged helix DNA-binding domain"/>
    <property type="match status" value="1"/>
</dbReference>
<evidence type="ECO:0000256" key="2">
    <source>
        <dbReference type="SAM" id="Phobius"/>
    </source>
</evidence>
<accession>A0ABR6KI39</accession>
<dbReference type="EMBL" id="JACHOC010000002">
    <property type="protein sequence ID" value="MBB4621034.1"/>
    <property type="molecule type" value="Genomic_DNA"/>
</dbReference>
<feature type="coiled-coil region" evidence="1">
    <location>
        <begin position="205"/>
        <end position="365"/>
    </location>
</feature>
<protein>
    <submittedName>
        <fullName evidence="3">Myosin heavy subunit</fullName>
    </submittedName>
</protein>
<keyword evidence="4" id="KW-1185">Reference proteome</keyword>
<dbReference type="InterPro" id="IPR036388">
    <property type="entry name" value="WH-like_DNA-bd_sf"/>
</dbReference>
<feature type="transmembrane region" description="Helical" evidence="2">
    <location>
        <begin position="12"/>
        <end position="33"/>
    </location>
</feature>
<keyword evidence="2" id="KW-0812">Transmembrane</keyword>
<reference evidence="3 4" key="1">
    <citation type="submission" date="2020-08" db="EMBL/GenBank/DDBJ databases">
        <title>Genomic Encyclopedia of Type Strains, Phase IV (KMG-IV): sequencing the most valuable type-strain genomes for metagenomic binning, comparative biology and taxonomic classification.</title>
        <authorList>
            <person name="Goeker M."/>
        </authorList>
    </citation>
    <scope>NUCLEOTIDE SEQUENCE [LARGE SCALE GENOMIC DNA]</scope>
    <source>
        <strain evidence="3 4">DSM 102983</strain>
    </source>
</reference>
<dbReference type="RefSeq" id="WP_122357333.1">
    <property type="nucleotide sequence ID" value="NZ_BMPB01000003.1"/>
</dbReference>
<evidence type="ECO:0000256" key="1">
    <source>
        <dbReference type="SAM" id="Coils"/>
    </source>
</evidence>
<proteinExistence type="predicted"/>
<keyword evidence="2" id="KW-0472">Membrane</keyword>
<evidence type="ECO:0000313" key="4">
    <source>
        <dbReference type="Proteomes" id="UP000533637"/>
    </source>
</evidence>